<accession>A0A853CTV7</accession>
<dbReference type="Proteomes" id="UP000578352">
    <property type="component" value="Unassembled WGS sequence"/>
</dbReference>
<reference evidence="2 3" key="1">
    <citation type="submission" date="2020-07" db="EMBL/GenBank/DDBJ databases">
        <title>Sequencing the genomes of 1000 actinobacteria strains.</title>
        <authorList>
            <person name="Klenk H.-P."/>
        </authorList>
    </citation>
    <scope>NUCLEOTIDE SEQUENCE [LARGE SCALE GENOMIC DNA]</scope>
    <source>
        <strain evidence="2 3">DSM 15165</strain>
    </source>
</reference>
<feature type="chain" id="PRO_5039388649" description="ABC transporter substrate-binding protein" evidence="1">
    <location>
        <begin position="31"/>
        <end position="193"/>
    </location>
</feature>
<feature type="signal peptide" evidence="1">
    <location>
        <begin position="1"/>
        <end position="30"/>
    </location>
</feature>
<gene>
    <name evidence="2" type="ORF">HNR13_001168</name>
</gene>
<organism evidence="2 3">
    <name type="scientific">Leifsonia shinshuensis</name>
    <dbReference type="NCBI Taxonomy" id="150026"/>
    <lineage>
        <taxon>Bacteria</taxon>
        <taxon>Bacillati</taxon>
        <taxon>Actinomycetota</taxon>
        <taxon>Actinomycetes</taxon>
        <taxon>Micrococcales</taxon>
        <taxon>Microbacteriaceae</taxon>
        <taxon>Leifsonia</taxon>
    </lineage>
</organism>
<comment type="caution">
    <text evidence="2">The sequence shown here is derived from an EMBL/GenBank/DDBJ whole genome shotgun (WGS) entry which is preliminary data.</text>
</comment>
<keyword evidence="1" id="KW-0732">Signal</keyword>
<evidence type="ECO:0000313" key="3">
    <source>
        <dbReference type="Proteomes" id="UP000578352"/>
    </source>
</evidence>
<evidence type="ECO:0000256" key="1">
    <source>
        <dbReference type="SAM" id="SignalP"/>
    </source>
</evidence>
<dbReference type="RefSeq" id="WP_179604879.1">
    <property type="nucleotide sequence ID" value="NZ_BAABEH010000001.1"/>
</dbReference>
<name>A0A853CTV7_9MICO</name>
<dbReference type="EMBL" id="JACCFL010000001">
    <property type="protein sequence ID" value="NYJ22881.1"/>
    <property type="molecule type" value="Genomic_DNA"/>
</dbReference>
<sequence>MRTRSKLASIALTAALSGAFVVGGVSAAQAAPAPTHAAAASHAARATAAPVAINQVLPDGSTLAGTFTLTRFVDQGGQLVAQGVFNGTLTSATGAVTPLTNVAGSSVVTNAANSAAAAATPTACNVLSLTLGPLHLNVLGLVVDLNQVNLNITAQPGNGNLLGNLLCSVAGLLDNGKALNGLTNLLNHLIGAL</sequence>
<protein>
    <recommendedName>
        <fullName evidence="4">ABC transporter substrate-binding protein</fullName>
    </recommendedName>
</protein>
<proteinExistence type="predicted"/>
<evidence type="ECO:0008006" key="4">
    <source>
        <dbReference type="Google" id="ProtNLM"/>
    </source>
</evidence>
<dbReference type="AlphaFoldDB" id="A0A853CTV7"/>
<evidence type="ECO:0000313" key="2">
    <source>
        <dbReference type="EMBL" id="NYJ22881.1"/>
    </source>
</evidence>